<reference evidence="3 4" key="1">
    <citation type="submission" date="2022-09" db="EMBL/GenBank/DDBJ databases">
        <authorList>
            <person name="Palmer J.M."/>
        </authorList>
    </citation>
    <scope>NUCLEOTIDE SEQUENCE [LARGE SCALE GENOMIC DNA]</scope>
    <source>
        <strain evidence="3 4">DSM 7382</strain>
    </source>
</reference>
<dbReference type="EMBL" id="JASBNA010000041">
    <property type="protein sequence ID" value="KAK7681365.1"/>
    <property type="molecule type" value="Genomic_DNA"/>
</dbReference>
<protein>
    <recommendedName>
        <fullName evidence="2">DUF6593 domain-containing protein</fullName>
    </recommendedName>
</protein>
<feature type="region of interest" description="Disordered" evidence="1">
    <location>
        <begin position="1"/>
        <end position="20"/>
    </location>
</feature>
<evidence type="ECO:0000313" key="3">
    <source>
        <dbReference type="EMBL" id="KAK7681365.1"/>
    </source>
</evidence>
<dbReference type="AlphaFoldDB" id="A0AAW0FR08"/>
<sequence>MPVFKSESPDIPPSLGKPIPERIDATLTITMSVNMNPYTAGGWSRNGGRGAENPWGDSETAPPSVLGALPSLPLSSIQSSMEPESVSFQFTNFQSTILNCTVIGPQKRTAYRIVTAQTAPSCTIWKDNESRNVAMVQWQPTATLEIQGVTARQRAREWLRLSPDRRRRLMEVRGVQYAWETMGPYIGLSKANTASPRVLARIARAPGMVLLEVTKEAISEGLLDPSLVATVMLVCGHNID</sequence>
<dbReference type="InterPro" id="IPR046528">
    <property type="entry name" value="DUF6593"/>
</dbReference>
<proteinExistence type="predicted"/>
<evidence type="ECO:0000256" key="1">
    <source>
        <dbReference type="SAM" id="MobiDB-lite"/>
    </source>
</evidence>
<name>A0AAW0FR08_9APHY</name>
<organism evidence="3 4">
    <name type="scientific">Cerrena zonata</name>
    <dbReference type="NCBI Taxonomy" id="2478898"/>
    <lineage>
        <taxon>Eukaryota</taxon>
        <taxon>Fungi</taxon>
        <taxon>Dikarya</taxon>
        <taxon>Basidiomycota</taxon>
        <taxon>Agaricomycotina</taxon>
        <taxon>Agaricomycetes</taxon>
        <taxon>Polyporales</taxon>
        <taxon>Cerrenaceae</taxon>
        <taxon>Cerrena</taxon>
    </lineage>
</organism>
<dbReference type="Pfam" id="PF20236">
    <property type="entry name" value="DUF6593"/>
    <property type="match status" value="1"/>
</dbReference>
<accession>A0AAW0FR08</accession>
<evidence type="ECO:0000259" key="2">
    <source>
        <dbReference type="Pfam" id="PF20236"/>
    </source>
</evidence>
<comment type="caution">
    <text evidence="3">The sequence shown here is derived from an EMBL/GenBank/DDBJ whole genome shotgun (WGS) entry which is preliminary data.</text>
</comment>
<dbReference type="Proteomes" id="UP001385951">
    <property type="component" value="Unassembled WGS sequence"/>
</dbReference>
<keyword evidence="4" id="KW-1185">Reference proteome</keyword>
<gene>
    <name evidence="3" type="ORF">QCA50_015456</name>
</gene>
<feature type="region of interest" description="Disordered" evidence="1">
    <location>
        <begin position="39"/>
        <end position="67"/>
    </location>
</feature>
<feature type="domain" description="DUF6593" evidence="2">
    <location>
        <begin position="97"/>
        <end position="208"/>
    </location>
</feature>
<evidence type="ECO:0000313" key="4">
    <source>
        <dbReference type="Proteomes" id="UP001385951"/>
    </source>
</evidence>